<comment type="caution">
    <text evidence="8">The sequence shown here is derived from an EMBL/GenBank/DDBJ whole genome shotgun (WGS) entry which is preliminary data.</text>
</comment>
<feature type="transmembrane region" description="Helical" evidence="6">
    <location>
        <begin position="256"/>
        <end position="275"/>
    </location>
</feature>
<keyword evidence="3 6" id="KW-1133">Transmembrane helix</keyword>
<dbReference type="OrthoDB" id="440553at2759"/>
<proteinExistence type="predicted"/>
<evidence type="ECO:0000256" key="3">
    <source>
        <dbReference type="ARBA" id="ARBA00022989"/>
    </source>
</evidence>
<accession>A0A423XH83</accession>
<keyword evidence="9" id="KW-1185">Reference proteome</keyword>
<dbReference type="AlphaFoldDB" id="A0A423XH83"/>
<comment type="subcellular location">
    <subcellularLocation>
        <location evidence="1">Membrane</location>
        <topology evidence="1">Multi-pass membrane protein</topology>
    </subcellularLocation>
</comment>
<dbReference type="PANTHER" id="PTHR23501:SF43">
    <property type="entry name" value="MULTIDRUG TRANSPORTER, PUTATIVE (AFU_ORTHOLOGUE AFUA_6G03040)-RELATED"/>
    <property type="match status" value="1"/>
</dbReference>
<dbReference type="PROSITE" id="PS50850">
    <property type="entry name" value="MFS"/>
    <property type="match status" value="1"/>
</dbReference>
<evidence type="ECO:0000256" key="1">
    <source>
        <dbReference type="ARBA" id="ARBA00004141"/>
    </source>
</evidence>
<feature type="transmembrane region" description="Helical" evidence="6">
    <location>
        <begin position="330"/>
        <end position="351"/>
    </location>
</feature>
<dbReference type="EMBL" id="LKEB01000008">
    <property type="protein sequence ID" value="ROW15682.1"/>
    <property type="molecule type" value="Genomic_DNA"/>
</dbReference>
<feature type="transmembrane region" description="Helical" evidence="6">
    <location>
        <begin position="177"/>
        <end position="199"/>
    </location>
</feature>
<feature type="transmembrane region" description="Helical" evidence="6">
    <location>
        <begin position="371"/>
        <end position="389"/>
    </location>
</feature>
<evidence type="ECO:0000259" key="7">
    <source>
        <dbReference type="PROSITE" id="PS50850"/>
    </source>
</evidence>
<dbReference type="GO" id="GO:0022857">
    <property type="term" value="F:transmembrane transporter activity"/>
    <property type="evidence" value="ECO:0007669"/>
    <property type="project" value="InterPro"/>
</dbReference>
<feature type="transmembrane region" description="Helical" evidence="6">
    <location>
        <begin position="89"/>
        <end position="107"/>
    </location>
</feature>
<dbReference type="GO" id="GO:0005886">
    <property type="term" value="C:plasma membrane"/>
    <property type="evidence" value="ECO:0007669"/>
    <property type="project" value="TreeGrafter"/>
</dbReference>
<reference evidence="8 9" key="1">
    <citation type="submission" date="2015-09" db="EMBL/GenBank/DDBJ databases">
        <title>Host preference determinants of Valsa canker pathogens revealed by comparative genomics.</title>
        <authorList>
            <person name="Yin Z."/>
            <person name="Huang L."/>
        </authorList>
    </citation>
    <scope>NUCLEOTIDE SEQUENCE [LARGE SCALE GENOMIC DNA]</scope>
    <source>
        <strain evidence="8 9">SXYLt</strain>
    </source>
</reference>
<dbReference type="Proteomes" id="UP000285146">
    <property type="component" value="Unassembled WGS sequence"/>
</dbReference>
<dbReference type="Gene3D" id="1.20.1720.10">
    <property type="entry name" value="Multidrug resistance protein D"/>
    <property type="match status" value="1"/>
</dbReference>
<dbReference type="InterPro" id="IPR011701">
    <property type="entry name" value="MFS"/>
</dbReference>
<dbReference type="SUPFAM" id="SSF103473">
    <property type="entry name" value="MFS general substrate transporter"/>
    <property type="match status" value="2"/>
</dbReference>
<protein>
    <recommendedName>
        <fullName evidence="7">Major facilitator superfamily (MFS) profile domain-containing protein</fullName>
    </recommendedName>
</protein>
<dbReference type="InterPro" id="IPR020846">
    <property type="entry name" value="MFS_dom"/>
</dbReference>
<feature type="transmembrane region" description="Helical" evidence="6">
    <location>
        <begin position="144"/>
        <end position="165"/>
    </location>
</feature>
<feature type="transmembrane region" description="Helical" evidence="6">
    <location>
        <begin position="396"/>
        <end position="416"/>
    </location>
</feature>
<organism evidence="8 9">
    <name type="scientific">Cytospora leucostoma</name>
    <dbReference type="NCBI Taxonomy" id="1230097"/>
    <lineage>
        <taxon>Eukaryota</taxon>
        <taxon>Fungi</taxon>
        <taxon>Dikarya</taxon>
        <taxon>Ascomycota</taxon>
        <taxon>Pezizomycotina</taxon>
        <taxon>Sordariomycetes</taxon>
        <taxon>Sordariomycetidae</taxon>
        <taxon>Diaporthales</taxon>
        <taxon>Cytosporaceae</taxon>
        <taxon>Cytospora</taxon>
    </lineage>
</organism>
<name>A0A423XH83_9PEZI</name>
<evidence type="ECO:0000256" key="4">
    <source>
        <dbReference type="ARBA" id="ARBA00023136"/>
    </source>
</evidence>
<feature type="transmembrane region" description="Helical" evidence="6">
    <location>
        <begin position="205"/>
        <end position="227"/>
    </location>
</feature>
<keyword evidence="4 6" id="KW-0472">Membrane</keyword>
<evidence type="ECO:0000256" key="5">
    <source>
        <dbReference type="SAM" id="MobiDB-lite"/>
    </source>
</evidence>
<dbReference type="InParanoid" id="A0A423XH83"/>
<evidence type="ECO:0000313" key="8">
    <source>
        <dbReference type="EMBL" id="ROW15682.1"/>
    </source>
</evidence>
<sequence length="466" mass="50825">MSKANHDTSVTEGSSPRDEAATSPLPGSKNNIGATSKEYESMQSYLQGFRLILMIVAICLCLFLTNLEIPIVTTALIGITDDLGGFNKASWVISAYLLGYVGVLIIFSKLSDIFGRKSMLLVAVLTFAIFSGACGAAQTIEQLIVFRAFQGIGGAGNYSLCTVILIELVPSHKYAKLTTFVSLFYSLSLLLGPIFGGVISENTTWRWIFLLNVPAAVVAAIIIILAMPNGFPYHGRPREERPNTNRIISRKVAKRLDSFGAALLLLATLFLVAALEEADVDYPWKSSFVIALLTISGLSWVGFLLWSWHTTSQAGFREPIFPWRFVQNRVLIGMLLSAVFLGGPWFCAIFQLPQRFQIVNSLSPLEAGVRLIPFTLAAPIGSIVSAALAKTAKIPPIYLVIFAAVLQVIGFALLSTLPKTHHVAAAQYGYQIIAGFGCGINISLLLVMMPFRVQERDKGESLPWRK</sequence>
<feature type="domain" description="Major facilitator superfamily (MFS) profile" evidence="7">
    <location>
        <begin position="54"/>
        <end position="466"/>
    </location>
</feature>
<dbReference type="PANTHER" id="PTHR23501">
    <property type="entry name" value="MAJOR FACILITATOR SUPERFAMILY"/>
    <property type="match status" value="1"/>
</dbReference>
<feature type="transmembrane region" description="Helical" evidence="6">
    <location>
        <begin position="428"/>
        <end position="448"/>
    </location>
</feature>
<feature type="region of interest" description="Disordered" evidence="5">
    <location>
        <begin position="1"/>
        <end position="32"/>
    </location>
</feature>
<evidence type="ECO:0000256" key="6">
    <source>
        <dbReference type="SAM" id="Phobius"/>
    </source>
</evidence>
<dbReference type="Pfam" id="PF07690">
    <property type="entry name" value="MFS_1"/>
    <property type="match status" value="1"/>
</dbReference>
<evidence type="ECO:0000313" key="9">
    <source>
        <dbReference type="Proteomes" id="UP000285146"/>
    </source>
</evidence>
<feature type="transmembrane region" description="Helical" evidence="6">
    <location>
        <begin position="51"/>
        <end position="77"/>
    </location>
</feature>
<dbReference type="InterPro" id="IPR036259">
    <property type="entry name" value="MFS_trans_sf"/>
</dbReference>
<feature type="transmembrane region" description="Helical" evidence="6">
    <location>
        <begin position="287"/>
        <end position="309"/>
    </location>
</feature>
<gene>
    <name evidence="8" type="ORF">VPNG_02121</name>
</gene>
<evidence type="ECO:0000256" key="2">
    <source>
        <dbReference type="ARBA" id="ARBA00022692"/>
    </source>
</evidence>
<feature type="transmembrane region" description="Helical" evidence="6">
    <location>
        <begin position="119"/>
        <end position="138"/>
    </location>
</feature>
<keyword evidence="2 6" id="KW-0812">Transmembrane</keyword>